<feature type="compositionally biased region" description="Polar residues" evidence="4">
    <location>
        <begin position="434"/>
        <end position="459"/>
    </location>
</feature>
<dbReference type="CDD" id="cd14507">
    <property type="entry name" value="PTP-MTM-like"/>
    <property type="match status" value="1"/>
</dbReference>
<comment type="caution">
    <text evidence="6">The sequence shown here is derived from an EMBL/GenBank/DDBJ whole genome shotgun (WGS) entry which is preliminary data.</text>
</comment>
<dbReference type="SUPFAM" id="SSF52799">
    <property type="entry name" value="(Phosphotyrosine protein) phosphatases II"/>
    <property type="match status" value="1"/>
</dbReference>
<dbReference type="InterPro" id="IPR029021">
    <property type="entry name" value="Prot-tyrosine_phosphatase-like"/>
</dbReference>
<dbReference type="PANTHER" id="PTHR10807">
    <property type="entry name" value="MYOTUBULARIN-RELATED"/>
    <property type="match status" value="1"/>
</dbReference>
<accession>A0A0W8CUZ6</accession>
<feature type="active site" description="Phosphocysteine intermediate" evidence="1">
    <location>
        <position position="967"/>
    </location>
</feature>
<sequence length="1203" mass="136565">MEETTPVQRSPLPPASNTELSPPQDVEADGDDLLTDSGRNWSPDVLLELVKIWRRVFLAHPDWSRVQRMQAVYDIFKQTVDCSQRSRKAVDDKLYSMKQMYQFIAQVKDQFKQGGPDKAPSPSWFELTKEERRVVRTLHRVRIPNISLEVYNVFDGVLSPSAVAARRTAMENNGLTATSSNTTQGTSITGDNRAVTPMVVTGTAPSEEPQENTQEILDVKRNWSYDVTLQLARVWNNVHKENPALKGATLSLNVYNAFMAAVGGSNRSRKAVDDKMHSMREMYRFMKNYETKRLTTGDPKIPWFDLTKHQRRAVRAANKIRVPNLAPDVYNEIDMLMARMNQVSPSDTPIEPASSSVFSTEPEGSQQNANFTSTIINGMSSHNKGATNQNGNNHSGHITCECGAKRLLDIAPAVVTITSSSTGNSILQQQQQQVSGSAPITSTQRAQTTNFYSSQQVRDQGTPKRQRTMQEQPMGMIDSQTAREFFEQMRLSLAQDREERRQQHTEQMSALREIASLLKQRRITVSVFHFATDDIEEMLVGEEEEPARCRLIGETDVLAAITSEFLDENASRKDTSAATVCLGRVFMTTFRFQFVPDEHEYDRVRRHLLDRSEDEIESYFLIPLGCIASVKKKNSIVEIFTKDLRQLSFRFDVVEITKVRGEHCYAIGAKVAGSYVTVVHIIQIFSVLTTYVFPDKIEFLFAFYHRLSENMLEEEPLLPCVLDWDVYDDQTEWERQGVFENGKWRVTRCNESFCAIDTYPERLAVPATVTDEVLLDAMNFRSLGRIPCLTWLNGANGAALCRSSQPKIGMSKATSPADESLVAAIAASSLLQDQLQIIDCRPMSSALANRAKGYGVESSVNYKNCIISYMEIPNIHSMRERCGPIEVILARLDESCLSTNLFAVYIRGAMISMKKLRNLCASPSCDNLRWLGSIEDTKWLVYVRQLLKSGLHIAQLLRSGESVLLHCSHGWDRTSQIASLAQIFIDPFFRTWKGFQVLIEKEWLSFGHPFHIRHSHGEKADTQESPIFIQFLDCVSQLVRIYPSYFEFNEGLLLMLADALHSCRFGTFLFDCKKHRQEANLGNRTTSVWTWVNGFRPQLTEQTYAPKQVLNPPLTGLLKRVVLWDAMFMRWSGQQLVQEPPISTNFFSDNSQRTPTWQLPQGTLNALNTALTVKYREAQLIQELEERITALEEKVKGRRGSRH</sequence>
<dbReference type="Proteomes" id="UP000052943">
    <property type="component" value="Unassembled WGS sequence"/>
</dbReference>
<evidence type="ECO:0000256" key="2">
    <source>
        <dbReference type="PIRSR" id="PIRSR630564-2"/>
    </source>
</evidence>
<dbReference type="PANTHER" id="PTHR10807:SF128">
    <property type="entry name" value="PHOSPHATIDYLINOSITOL-3,5-BISPHOSPHATE 3-PHOSPHATASE"/>
    <property type="match status" value="1"/>
</dbReference>
<feature type="coiled-coil region" evidence="3">
    <location>
        <begin position="1174"/>
        <end position="1201"/>
    </location>
</feature>
<feature type="domain" description="Myotubularin phosphatase" evidence="5">
    <location>
        <begin position="723"/>
        <end position="1128"/>
    </location>
</feature>
<evidence type="ECO:0000256" key="4">
    <source>
        <dbReference type="SAM" id="MobiDB-lite"/>
    </source>
</evidence>
<feature type="binding site" evidence="2">
    <location>
        <begin position="849"/>
        <end position="852"/>
    </location>
    <ligand>
        <name>substrate</name>
    </ligand>
</feature>
<feature type="binding site" evidence="2">
    <location>
        <begin position="874"/>
        <end position="875"/>
    </location>
    <ligand>
        <name>substrate</name>
    </ligand>
</feature>
<dbReference type="OrthoDB" id="271628at2759"/>
<dbReference type="InterPro" id="IPR010569">
    <property type="entry name" value="Myotubularin-like_Pase_dom"/>
</dbReference>
<keyword evidence="3" id="KW-0175">Coiled coil</keyword>
<dbReference type="PROSITE" id="PS51339">
    <property type="entry name" value="PPASE_MYOTUBULARIN"/>
    <property type="match status" value="1"/>
</dbReference>
<proteinExistence type="predicted"/>
<feature type="region of interest" description="Disordered" evidence="4">
    <location>
        <begin position="1"/>
        <end position="35"/>
    </location>
</feature>
<feature type="coiled-coil region" evidence="3">
    <location>
        <begin position="494"/>
        <end position="521"/>
    </location>
</feature>
<dbReference type="EMBL" id="LNFO01001908">
    <property type="protein sequence ID" value="KUF88087.1"/>
    <property type="molecule type" value="Genomic_DNA"/>
</dbReference>
<gene>
    <name evidence="6" type="ORF">AM587_10004851</name>
</gene>
<evidence type="ECO:0000256" key="3">
    <source>
        <dbReference type="SAM" id="Coils"/>
    </source>
</evidence>
<evidence type="ECO:0000259" key="5">
    <source>
        <dbReference type="PROSITE" id="PS51339"/>
    </source>
</evidence>
<organism evidence="6 7">
    <name type="scientific">Phytophthora nicotianae</name>
    <name type="common">Potato buckeye rot agent</name>
    <name type="synonym">Phytophthora parasitica</name>
    <dbReference type="NCBI Taxonomy" id="4792"/>
    <lineage>
        <taxon>Eukaryota</taxon>
        <taxon>Sar</taxon>
        <taxon>Stramenopiles</taxon>
        <taxon>Oomycota</taxon>
        <taxon>Peronosporomycetes</taxon>
        <taxon>Peronosporales</taxon>
        <taxon>Peronosporaceae</taxon>
        <taxon>Phytophthora</taxon>
    </lineage>
</organism>
<reference evidence="6 7" key="1">
    <citation type="submission" date="2015-11" db="EMBL/GenBank/DDBJ databases">
        <title>Genomes and virulence difference between two physiological races of Phytophthora nicotianae.</title>
        <authorList>
            <person name="Liu H."/>
            <person name="Ma X."/>
            <person name="Yu H."/>
            <person name="Fang D."/>
            <person name="Li Y."/>
            <person name="Wang X."/>
            <person name="Wang W."/>
            <person name="Dong Y."/>
            <person name="Xiao B."/>
        </authorList>
    </citation>
    <scope>NUCLEOTIDE SEQUENCE [LARGE SCALE GENOMIC DNA]</scope>
    <source>
        <strain evidence="7">race 0</strain>
    </source>
</reference>
<dbReference type="AlphaFoldDB" id="A0A0W8CUZ6"/>
<dbReference type="STRING" id="4790.A0A0W8CUZ6"/>
<name>A0A0W8CUZ6_PHYNI</name>
<protein>
    <submittedName>
        <fullName evidence="6">Myotubularin protein</fullName>
    </submittedName>
</protein>
<feature type="binding site" evidence="2">
    <location>
        <begin position="967"/>
        <end position="973"/>
    </location>
    <ligand>
        <name>substrate</name>
    </ligand>
</feature>
<dbReference type="PROSITE" id="PS00383">
    <property type="entry name" value="TYR_PHOSPHATASE_1"/>
    <property type="match status" value="1"/>
</dbReference>
<evidence type="ECO:0000313" key="6">
    <source>
        <dbReference type="EMBL" id="KUF88087.1"/>
    </source>
</evidence>
<feature type="region of interest" description="Disordered" evidence="4">
    <location>
        <begin position="344"/>
        <end position="366"/>
    </location>
</feature>
<evidence type="ECO:0000256" key="1">
    <source>
        <dbReference type="PIRSR" id="PIRSR630564-1"/>
    </source>
</evidence>
<dbReference type="InterPro" id="IPR016130">
    <property type="entry name" value="Tyr_Pase_AS"/>
</dbReference>
<evidence type="ECO:0000313" key="7">
    <source>
        <dbReference type="Proteomes" id="UP000052943"/>
    </source>
</evidence>
<dbReference type="GO" id="GO:0005737">
    <property type="term" value="C:cytoplasm"/>
    <property type="evidence" value="ECO:0007669"/>
    <property type="project" value="TreeGrafter"/>
</dbReference>
<dbReference type="Pfam" id="PF06602">
    <property type="entry name" value="Myotub-related"/>
    <property type="match status" value="1"/>
</dbReference>
<dbReference type="InterPro" id="IPR030564">
    <property type="entry name" value="Myotubularin"/>
</dbReference>
<feature type="region of interest" description="Disordered" evidence="4">
    <location>
        <begin position="428"/>
        <end position="473"/>
    </location>
</feature>